<dbReference type="EMBL" id="JACHIR010000003">
    <property type="protein sequence ID" value="MBB5897392.1"/>
    <property type="molecule type" value="Genomic_DNA"/>
</dbReference>
<dbReference type="AlphaFoldDB" id="A0A7W9KRI0"/>
<dbReference type="InterPro" id="IPR029058">
    <property type="entry name" value="AB_hydrolase_fold"/>
</dbReference>
<gene>
    <name evidence="2" type="ORF">BJ998_008651</name>
</gene>
<dbReference type="GO" id="GO:0003824">
    <property type="term" value="F:catalytic activity"/>
    <property type="evidence" value="ECO:0007669"/>
    <property type="project" value="UniProtKB-ARBA"/>
</dbReference>
<dbReference type="Proteomes" id="UP000585638">
    <property type="component" value="Unassembled WGS sequence"/>
</dbReference>
<name>A0A7W9KRI0_9PSEU</name>
<sequence>MRGERLNDGLTAVVVGEGPPLVTLPGLGKGADLAVKVPPLAGFSATVLARGLNRRVHHIQRPPAMRVGTTLAELAGWHATALRERFDGAVDVMGTSGGGATALQLAIDHPDVVRRLILCTIASRPGEQGKKTLLRLTRGEREGRNDPWAASGLVTRGPRRVLTFVAYAAAAVGGRKRAPGEFALVEAVQNWDVTDRLGEVAAPTLVIAGTRDAIIPFELARATAAGIPDATLLAIEGGDHMTTMFDRRVAPAIREFLDHR</sequence>
<reference evidence="2 3" key="1">
    <citation type="submission" date="2020-08" db="EMBL/GenBank/DDBJ databases">
        <title>Sequencing the genomes of 1000 actinobacteria strains.</title>
        <authorList>
            <person name="Klenk H.-P."/>
        </authorList>
    </citation>
    <scope>NUCLEOTIDE SEQUENCE [LARGE SCALE GENOMIC DNA]</scope>
    <source>
        <strain evidence="2 3">DSM 43851</strain>
    </source>
</reference>
<dbReference type="PANTHER" id="PTHR43433">
    <property type="entry name" value="HYDROLASE, ALPHA/BETA FOLD FAMILY PROTEIN"/>
    <property type="match status" value="1"/>
</dbReference>
<dbReference type="PANTHER" id="PTHR43433:SF5">
    <property type="entry name" value="AB HYDROLASE-1 DOMAIN-CONTAINING PROTEIN"/>
    <property type="match status" value="1"/>
</dbReference>
<dbReference type="InterPro" id="IPR000073">
    <property type="entry name" value="AB_hydrolase_1"/>
</dbReference>
<comment type="caution">
    <text evidence="2">The sequence shown here is derived from an EMBL/GenBank/DDBJ whole genome shotgun (WGS) entry which is preliminary data.</text>
</comment>
<proteinExistence type="predicted"/>
<keyword evidence="3" id="KW-1185">Reference proteome</keyword>
<dbReference type="Pfam" id="PF12697">
    <property type="entry name" value="Abhydrolase_6"/>
    <property type="match status" value="1"/>
</dbReference>
<evidence type="ECO:0000259" key="1">
    <source>
        <dbReference type="Pfam" id="PF12697"/>
    </source>
</evidence>
<dbReference type="Gene3D" id="3.40.50.1820">
    <property type="entry name" value="alpha/beta hydrolase"/>
    <property type="match status" value="1"/>
</dbReference>
<dbReference type="InterPro" id="IPR050471">
    <property type="entry name" value="AB_hydrolase"/>
</dbReference>
<dbReference type="SUPFAM" id="SSF53474">
    <property type="entry name" value="alpha/beta-Hydrolases"/>
    <property type="match status" value="1"/>
</dbReference>
<evidence type="ECO:0000313" key="2">
    <source>
        <dbReference type="EMBL" id="MBB5897392.1"/>
    </source>
</evidence>
<organism evidence="2 3">
    <name type="scientific">Kutzneria kofuensis</name>
    <dbReference type="NCBI Taxonomy" id="103725"/>
    <lineage>
        <taxon>Bacteria</taxon>
        <taxon>Bacillati</taxon>
        <taxon>Actinomycetota</taxon>
        <taxon>Actinomycetes</taxon>
        <taxon>Pseudonocardiales</taxon>
        <taxon>Pseudonocardiaceae</taxon>
        <taxon>Kutzneria</taxon>
    </lineage>
</organism>
<feature type="domain" description="AB hydrolase-1" evidence="1">
    <location>
        <begin position="45"/>
        <end position="250"/>
    </location>
</feature>
<accession>A0A7W9KRI0</accession>
<dbReference type="RefSeq" id="WP_184869877.1">
    <property type="nucleotide sequence ID" value="NZ_BAAAWY010000043.1"/>
</dbReference>
<evidence type="ECO:0000313" key="3">
    <source>
        <dbReference type="Proteomes" id="UP000585638"/>
    </source>
</evidence>
<protein>
    <submittedName>
        <fullName evidence="2">Pimeloyl-ACP methyl ester carboxylesterase</fullName>
    </submittedName>
</protein>